<keyword evidence="3" id="KW-1185">Reference proteome</keyword>
<feature type="region of interest" description="Disordered" evidence="1">
    <location>
        <begin position="1"/>
        <end position="35"/>
    </location>
</feature>
<feature type="compositionally biased region" description="Basic and acidic residues" evidence="1">
    <location>
        <begin position="443"/>
        <end position="459"/>
    </location>
</feature>
<proteinExistence type="predicted"/>
<feature type="non-terminal residue" evidence="2">
    <location>
        <position position="1"/>
    </location>
</feature>
<feature type="compositionally biased region" description="Basic and acidic residues" evidence="1">
    <location>
        <begin position="828"/>
        <end position="839"/>
    </location>
</feature>
<dbReference type="InterPro" id="IPR016024">
    <property type="entry name" value="ARM-type_fold"/>
</dbReference>
<dbReference type="PANTHER" id="PTHR23312:SF8">
    <property type="entry name" value="ARMADILLO REPEAT-CONTAINING PROTEIN 5"/>
    <property type="match status" value="1"/>
</dbReference>
<feature type="region of interest" description="Disordered" evidence="1">
    <location>
        <begin position="813"/>
        <end position="851"/>
    </location>
</feature>
<dbReference type="PANTHER" id="PTHR23312">
    <property type="entry name" value="ARMC5 ARMADILLO REPEAT-CONTAINING -RELATED"/>
    <property type="match status" value="1"/>
</dbReference>
<dbReference type="Gene3D" id="3.30.710.10">
    <property type="entry name" value="Potassium Channel Kv1.1, Chain A"/>
    <property type="match status" value="1"/>
</dbReference>
<dbReference type="SUPFAM" id="SSF48371">
    <property type="entry name" value="ARM repeat"/>
    <property type="match status" value="1"/>
</dbReference>
<dbReference type="EMBL" id="BTSX01000005">
    <property type="protein sequence ID" value="GMT01829.1"/>
    <property type="molecule type" value="Genomic_DNA"/>
</dbReference>
<organism evidence="2 3">
    <name type="scientific">Pristionchus entomophagus</name>
    <dbReference type="NCBI Taxonomy" id="358040"/>
    <lineage>
        <taxon>Eukaryota</taxon>
        <taxon>Metazoa</taxon>
        <taxon>Ecdysozoa</taxon>
        <taxon>Nematoda</taxon>
        <taxon>Chromadorea</taxon>
        <taxon>Rhabditida</taxon>
        <taxon>Rhabditina</taxon>
        <taxon>Diplogasteromorpha</taxon>
        <taxon>Diplogasteroidea</taxon>
        <taxon>Neodiplogasteridae</taxon>
        <taxon>Pristionchus</taxon>
    </lineage>
</organism>
<sequence length="1032" mass="115067">RLLSESPARSRESSAGRSASASRDAEPPPPLDPATLPAIDLFKADDLPAIEEAVNQLRKLLISRESIAWFVGLPDRLHSLVRLLHRGSNTVSPDSNWPSILRSLVSLLGNMCNFSMRVCFELSQPRLRYANMATRLLENGAHTCAATKASVLRLTGNLCQKKESARSIASCGALVDKVTQLLEEEGDEGIRTHAFRVIRLLVERNFHRAVLLSNGGFYLGKLLLTVQADEKRASPVISTLTQLTRYSAKDTGRQLSTSECAPLLLSLFLSPSSPQPPKDLLLQLAAGSTDIRDRLGETDLIADLTREEGEREQDEGAGDKEGHKKRRRRAINEKERCALLATFTQDAWGRAALRESGALDVLCSRLAEATESTAEKATILVSFRHLVHDTTSMAYLCRSRVFLDCVIKDVGEYVDCYGEECEPISLRDRDTSHRPWSPILVEPEQRAERNQQRNEKRTVDGQALSLSYAASPSLFSPTHHHHLHSSPSSPSLSPTYHLSSSSPMSPPLGLLSSPLSPPSRLSSLSPPSSSPDYYGSLSPGDSLASSTRDRAGSSNAGRQEEREEEDETERERKMMKQVVDNELWLVGWQANEDANLPYLMREDLVTCLLSLLRMVSPHSTRLGRPLKRMADSRHSIEGLLSMHFHSRIFHALCTPPCRLTRFARRCKRCEQDAEFGSEILRAFSTSVDSDFGHGLLMQRLASDQRETRVAAAVAKISLIRNRFRLSRRPSGEHSSSLQVLLDELRRILMEKDYDTESRRSLFEGGPSTLVLIIGALSTLLDSSKIKDAFEIDATWKPPTMVACKVVMRGRKGKEEEDVFDEPSTSTATEDKKELRSVPEKEEEEEDMVSFEDTQGNSLGEIALANLRKGSEYFNGMFSSDMVESRERRRKFVIDEVEEGCTREEFELFIHCLADCSPSICLCQKVQEVETCMALIRLADKYLCSSLSTWILSPHGPARRLLDGVSLHHFLPLALQLYTHHKVMDACLVTLLRFSSDSNVSQSMEAIAGEATIVDEFVTRLTKFIQSNAVIAV</sequence>
<reference evidence="2" key="1">
    <citation type="submission" date="2023-10" db="EMBL/GenBank/DDBJ databases">
        <title>Genome assembly of Pristionchus species.</title>
        <authorList>
            <person name="Yoshida K."/>
            <person name="Sommer R.J."/>
        </authorList>
    </citation>
    <scope>NUCLEOTIDE SEQUENCE</scope>
    <source>
        <strain evidence="2">RS0144</strain>
    </source>
</reference>
<comment type="caution">
    <text evidence="2">The sequence shown here is derived from an EMBL/GenBank/DDBJ whole genome shotgun (WGS) entry which is preliminary data.</text>
</comment>
<dbReference type="GO" id="GO:0005829">
    <property type="term" value="C:cytosol"/>
    <property type="evidence" value="ECO:0007669"/>
    <property type="project" value="TreeGrafter"/>
</dbReference>
<protein>
    <recommendedName>
        <fullName evidence="4">BTB domain-containing protein</fullName>
    </recommendedName>
</protein>
<feature type="region of interest" description="Disordered" evidence="1">
    <location>
        <begin position="302"/>
        <end position="328"/>
    </location>
</feature>
<accession>A0AAV5U5Z4</accession>
<dbReference type="AlphaFoldDB" id="A0AAV5U5Z4"/>
<dbReference type="InterPro" id="IPR011333">
    <property type="entry name" value="SKP1/BTB/POZ_sf"/>
</dbReference>
<name>A0AAV5U5Z4_9BILA</name>
<feature type="region of interest" description="Disordered" evidence="1">
    <location>
        <begin position="428"/>
        <end position="459"/>
    </location>
</feature>
<dbReference type="GO" id="GO:0009653">
    <property type="term" value="P:anatomical structure morphogenesis"/>
    <property type="evidence" value="ECO:0007669"/>
    <property type="project" value="TreeGrafter"/>
</dbReference>
<dbReference type="Gene3D" id="1.25.10.10">
    <property type="entry name" value="Leucine-rich Repeat Variant"/>
    <property type="match status" value="1"/>
</dbReference>
<dbReference type="Proteomes" id="UP001432027">
    <property type="component" value="Unassembled WGS sequence"/>
</dbReference>
<evidence type="ECO:0000313" key="3">
    <source>
        <dbReference type="Proteomes" id="UP001432027"/>
    </source>
</evidence>
<feature type="region of interest" description="Disordered" evidence="1">
    <location>
        <begin position="475"/>
        <end position="573"/>
    </location>
</feature>
<feature type="compositionally biased region" description="Acidic residues" evidence="1">
    <location>
        <begin position="840"/>
        <end position="849"/>
    </location>
</feature>
<evidence type="ECO:0000313" key="2">
    <source>
        <dbReference type="EMBL" id="GMT01829.1"/>
    </source>
</evidence>
<gene>
    <name evidence="2" type="ORF">PENTCL1PPCAC_24003</name>
</gene>
<dbReference type="InterPro" id="IPR011989">
    <property type="entry name" value="ARM-like"/>
</dbReference>
<evidence type="ECO:0008006" key="4">
    <source>
        <dbReference type="Google" id="ProtNLM"/>
    </source>
</evidence>
<feature type="compositionally biased region" description="Low complexity" evidence="1">
    <location>
        <begin position="485"/>
        <end position="539"/>
    </location>
</feature>
<evidence type="ECO:0000256" key="1">
    <source>
        <dbReference type="SAM" id="MobiDB-lite"/>
    </source>
</evidence>